<comment type="caution">
    <text evidence="1">The sequence shown here is derived from an EMBL/GenBank/DDBJ whole genome shotgun (WGS) entry which is preliminary data.</text>
</comment>
<dbReference type="AlphaFoldDB" id="W4HP24"/>
<dbReference type="STRING" id="1379903.ATO8_00930"/>
<dbReference type="EMBL" id="AQQW01000001">
    <property type="protein sequence ID" value="ETW14429.1"/>
    <property type="molecule type" value="Genomic_DNA"/>
</dbReference>
<dbReference type="InterPro" id="IPR029062">
    <property type="entry name" value="Class_I_gatase-like"/>
</dbReference>
<dbReference type="Pfam" id="PF07722">
    <property type="entry name" value="Peptidase_C26"/>
    <property type="match status" value="1"/>
</dbReference>
<dbReference type="PANTHER" id="PTHR43235:SF1">
    <property type="entry name" value="GLUTAMINE AMIDOTRANSFERASE PB2B2.05-RELATED"/>
    <property type="match status" value="1"/>
</dbReference>
<gene>
    <name evidence="1" type="ORF">ATO8_00930</name>
</gene>
<dbReference type="PATRIC" id="fig|1317118.6.peg.192"/>
<accession>W4HP24</accession>
<proteinExistence type="predicted"/>
<dbReference type="SUPFAM" id="SSF52317">
    <property type="entry name" value="Class I glutamine amidotransferase-like"/>
    <property type="match status" value="1"/>
</dbReference>
<dbReference type="GO" id="GO:0005829">
    <property type="term" value="C:cytosol"/>
    <property type="evidence" value="ECO:0007669"/>
    <property type="project" value="TreeGrafter"/>
</dbReference>
<dbReference type="CDD" id="cd01745">
    <property type="entry name" value="GATase1_2"/>
    <property type="match status" value="1"/>
</dbReference>
<dbReference type="InterPro" id="IPR011697">
    <property type="entry name" value="Peptidase_C26"/>
</dbReference>
<protein>
    <submittedName>
        <fullName evidence="1">Peptidase C26</fullName>
    </submittedName>
</protein>
<sequence length="256" mass="28151">MTRRPIIGVTVSNRSGWRIFPLMWLNIRLAGGRAIKWRAGREVDLDAVDGVVIGGGDDIAPTLYGGEVHVGVRLDPARDEMESRVLRDAFERNMPILGICRGAQMLNVVLGGNLHQDAYDVYDSPFVKTILPKKRVDVVADSLLARTTGRPCLRVNALHTQAVNDLGRGLRVAARDQGGMIQAVERIRDPFALGVQWHPEHIFYRRAHRRLFRALVEAARASTARSGQLEAAEAEARLNMPGAGAAFRDVGPTPPL</sequence>
<dbReference type="PANTHER" id="PTHR43235">
    <property type="entry name" value="GLUTAMINE AMIDOTRANSFERASE PB2B2.05-RELATED"/>
    <property type="match status" value="1"/>
</dbReference>
<dbReference type="PROSITE" id="PS51273">
    <property type="entry name" value="GATASE_TYPE_1"/>
    <property type="match status" value="1"/>
</dbReference>
<dbReference type="eggNOG" id="COG2071">
    <property type="taxonomic scope" value="Bacteria"/>
</dbReference>
<dbReference type="Proteomes" id="UP000019063">
    <property type="component" value="Unassembled WGS sequence"/>
</dbReference>
<name>W4HP24_9RHOB</name>
<reference evidence="1 2" key="1">
    <citation type="journal article" date="2014" name="Antonie Van Leeuwenhoek">
        <title>Roseivivax atlanticus sp. nov., isolated from surface seawater of the Atlantic Ocean.</title>
        <authorList>
            <person name="Li G."/>
            <person name="Lai Q."/>
            <person name="Liu X."/>
            <person name="Sun F."/>
            <person name="Shao Z."/>
        </authorList>
    </citation>
    <scope>NUCLEOTIDE SEQUENCE [LARGE SCALE GENOMIC DNA]</scope>
    <source>
        <strain evidence="1 2">22II-s10s</strain>
    </source>
</reference>
<evidence type="ECO:0000313" key="2">
    <source>
        <dbReference type="Proteomes" id="UP000019063"/>
    </source>
</evidence>
<dbReference type="GO" id="GO:0033969">
    <property type="term" value="F:gamma-glutamyl-gamma-aminobutyrate hydrolase activity"/>
    <property type="evidence" value="ECO:0007669"/>
    <property type="project" value="TreeGrafter"/>
</dbReference>
<organism evidence="1 2">
    <name type="scientific">Roseivivax marinus</name>
    <dbReference type="NCBI Taxonomy" id="1379903"/>
    <lineage>
        <taxon>Bacteria</taxon>
        <taxon>Pseudomonadati</taxon>
        <taxon>Pseudomonadota</taxon>
        <taxon>Alphaproteobacteria</taxon>
        <taxon>Rhodobacterales</taxon>
        <taxon>Roseobacteraceae</taxon>
        <taxon>Roseivivax</taxon>
    </lineage>
</organism>
<keyword evidence="2" id="KW-1185">Reference proteome</keyword>
<dbReference type="Gene3D" id="3.40.50.880">
    <property type="match status" value="1"/>
</dbReference>
<dbReference type="InterPro" id="IPR044668">
    <property type="entry name" value="PuuD-like"/>
</dbReference>
<evidence type="ECO:0000313" key="1">
    <source>
        <dbReference type="EMBL" id="ETW14429.1"/>
    </source>
</evidence>
<dbReference type="GO" id="GO:0006598">
    <property type="term" value="P:polyamine catabolic process"/>
    <property type="evidence" value="ECO:0007669"/>
    <property type="project" value="TreeGrafter"/>
</dbReference>
<dbReference type="RefSeq" id="WP_240476890.1">
    <property type="nucleotide sequence ID" value="NZ_AQQW01000001.1"/>
</dbReference>